<gene>
    <name evidence="2" type="ORF">SAMN05421784_10142</name>
</gene>
<dbReference type="InterPro" id="IPR025979">
    <property type="entry name" value="ChrR-like_cupin_dom"/>
</dbReference>
<reference evidence="3" key="1">
    <citation type="submission" date="2016-10" db="EMBL/GenBank/DDBJ databases">
        <authorList>
            <person name="Varghese N."/>
            <person name="Submissions S."/>
        </authorList>
    </citation>
    <scope>NUCLEOTIDE SEQUENCE [LARGE SCALE GENOMIC DNA]</scope>
    <source>
        <strain evidence="3">DSM 18168</strain>
    </source>
</reference>
<dbReference type="Gene3D" id="2.60.120.10">
    <property type="entry name" value="Jelly Rolls"/>
    <property type="match status" value="1"/>
</dbReference>
<keyword evidence="3" id="KW-1185">Reference proteome</keyword>
<evidence type="ECO:0000259" key="1">
    <source>
        <dbReference type="Pfam" id="PF12973"/>
    </source>
</evidence>
<dbReference type="RefSeq" id="WP_092547248.1">
    <property type="nucleotide sequence ID" value="NZ_CAWRBG010000044.1"/>
</dbReference>
<dbReference type="STRING" id="351659.SAMN05421784_10142"/>
<dbReference type="SUPFAM" id="SSF51182">
    <property type="entry name" value="RmlC-like cupins"/>
    <property type="match status" value="1"/>
</dbReference>
<dbReference type="InterPro" id="IPR014710">
    <property type="entry name" value="RmlC-like_jellyroll"/>
</dbReference>
<evidence type="ECO:0000313" key="3">
    <source>
        <dbReference type="Proteomes" id="UP000242496"/>
    </source>
</evidence>
<name>A0A1I7ESK6_9GAMM</name>
<dbReference type="OrthoDB" id="9801227at2"/>
<proteinExistence type="predicted"/>
<feature type="domain" description="ChrR-like cupin" evidence="1">
    <location>
        <begin position="36"/>
        <end position="121"/>
    </location>
</feature>
<dbReference type="EMBL" id="FPBJ01000001">
    <property type="protein sequence ID" value="SFU26909.1"/>
    <property type="molecule type" value="Genomic_DNA"/>
</dbReference>
<dbReference type="InterPro" id="IPR011051">
    <property type="entry name" value="RmlC_Cupin_sf"/>
</dbReference>
<accession>A0A1I7ESK6</accession>
<evidence type="ECO:0000313" key="2">
    <source>
        <dbReference type="EMBL" id="SFU26909.1"/>
    </source>
</evidence>
<dbReference type="Proteomes" id="UP000242496">
    <property type="component" value="Unassembled WGS sequence"/>
</dbReference>
<organism evidence="2 3">
    <name type="scientific">Xenorhabdus koppenhoeferi</name>
    <dbReference type="NCBI Taxonomy" id="351659"/>
    <lineage>
        <taxon>Bacteria</taxon>
        <taxon>Pseudomonadati</taxon>
        <taxon>Pseudomonadota</taxon>
        <taxon>Gammaproteobacteria</taxon>
        <taxon>Enterobacterales</taxon>
        <taxon>Morganellaceae</taxon>
        <taxon>Xenorhabdus</taxon>
    </lineage>
</organism>
<sequence>MEFVVPPESRDVVLKLGVGDINLPAELEFRPYQRGLREGVDIAVLFDETINNPKGPDMAFLRYEAGAYVPGHVHMGFESVLVLQGDYIENGQTFTSGSLIVRAPGTCHSMASKNGCVILASRYQPVKQLSE</sequence>
<dbReference type="AlphaFoldDB" id="A0A1I7ESK6"/>
<dbReference type="Pfam" id="PF12973">
    <property type="entry name" value="Cupin_7"/>
    <property type="match status" value="1"/>
</dbReference>
<protein>
    <submittedName>
        <fullName evidence="2">ChrR Cupin-like domain-containing protein</fullName>
    </submittedName>
</protein>